<sequence>MTGFRVKAQLFWLIIFDLVKQSAVYVSHSDSLLNNNPL</sequence>
<comment type="caution">
    <text evidence="1">The sequence shown here is derived from an EMBL/GenBank/DDBJ whole genome shotgun (WGS) entry which is preliminary data.</text>
</comment>
<keyword evidence="2" id="KW-1185">Reference proteome</keyword>
<accession>R9PPR2</accession>
<organism evidence="1 2">
    <name type="scientific">Agarivorans albus MKT 106</name>
    <dbReference type="NCBI Taxonomy" id="1331007"/>
    <lineage>
        <taxon>Bacteria</taxon>
        <taxon>Pseudomonadati</taxon>
        <taxon>Pseudomonadota</taxon>
        <taxon>Gammaproteobacteria</taxon>
        <taxon>Alteromonadales</taxon>
        <taxon>Alteromonadaceae</taxon>
        <taxon>Agarivorans</taxon>
    </lineage>
</organism>
<evidence type="ECO:0000313" key="1">
    <source>
        <dbReference type="EMBL" id="GAD03278.1"/>
    </source>
</evidence>
<gene>
    <name evidence="1" type="ORF">AALB_3358</name>
</gene>
<dbReference type="EMBL" id="BARX01000025">
    <property type="protein sequence ID" value="GAD03278.1"/>
    <property type="molecule type" value="Genomic_DNA"/>
</dbReference>
<dbReference type="STRING" id="1331007.AALB_3358"/>
<evidence type="ECO:0000313" key="2">
    <source>
        <dbReference type="Proteomes" id="UP000014461"/>
    </source>
</evidence>
<name>R9PPR2_AGAAL</name>
<dbReference type="Proteomes" id="UP000014461">
    <property type="component" value="Unassembled WGS sequence"/>
</dbReference>
<dbReference type="AlphaFoldDB" id="R9PPR2"/>
<protein>
    <submittedName>
        <fullName evidence="1">Uncharacterized protein</fullName>
    </submittedName>
</protein>
<proteinExistence type="predicted"/>
<reference evidence="1" key="1">
    <citation type="journal article" date="2013" name="Genome Announc.">
        <title>Draft Genome Sequence of Agarivorans albus Strain MKT 106T, an Agarolytic Marine Bacterium.</title>
        <authorList>
            <person name="Yasuike M."/>
            <person name="Nakamura Y."/>
            <person name="Kai W."/>
            <person name="Fujiwara A."/>
            <person name="Fukui Y."/>
            <person name="Satomi M."/>
            <person name="Sano M."/>
        </authorList>
    </citation>
    <scope>NUCLEOTIDE SEQUENCE [LARGE SCALE GENOMIC DNA]</scope>
</reference>